<dbReference type="AlphaFoldDB" id="A0A839UCN4"/>
<evidence type="ECO:0000313" key="2">
    <source>
        <dbReference type="Proteomes" id="UP000554520"/>
    </source>
</evidence>
<reference evidence="1 2" key="1">
    <citation type="submission" date="2020-08" db="EMBL/GenBank/DDBJ databases">
        <title>Genomic Encyclopedia of Type Strains, Phase III (KMG-III): the genomes of soil and plant-associated and newly described type strains.</title>
        <authorList>
            <person name="Whitman W."/>
        </authorList>
    </citation>
    <scope>NUCLEOTIDE SEQUENCE [LARGE SCALE GENOMIC DNA]</scope>
    <source>
        <strain evidence="1 2">CECT 7015</strain>
    </source>
</reference>
<sequence length="49" mass="5541">MNDPAANLFLIGVYTPMKAELTTEEMGPRFVRRSSALFATRSQSHEGRR</sequence>
<evidence type="ECO:0000313" key="1">
    <source>
        <dbReference type="EMBL" id="MBB3148778.1"/>
    </source>
</evidence>
<keyword evidence="2" id="KW-1185">Reference proteome</keyword>
<gene>
    <name evidence="1" type="ORF">FHS21_005226</name>
</gene>
<proteinExistence type="predicted"/>
<dbReference type="Proteomes" id="UP000554520">
    <property type="component" value="Unassembled WGS sequence"/>
</dbReference>
<protein>
    <submittedName>
        <fullName evidence="1">Uncharacterized protein</fullName>
    </submittedName>
</protein>
<accession>A0A839UCN4</accession>
<name>A0A839UCN4_9HYPH</name>
<organism evidence="1 2">
    <name type="scientific">Phyllobacterium trifolii</name>
    <dbReference type="NCBI Taxonomy" id="300193"/>
    <lineage>
        <taxon>Bacteria</taxon>
        <taxon>Pseudomonadati</taxon>
        <taxon>Pseudomonadota</taxon>
        <taxon>Alphaproteobacteria</taxon>
        <taxon>Hyphomicrobiales</taxon>
        <taxon>Phyllobacteriaceae</taxon>
        <taxon>Phyllobacterium</taxon>
    </lineage>
</organism>
<comment type="caution">
    <text evidence="1">The sequence shown here is derived from an EMBL/GenBank/DDBJ whole genome shotgun (WGS) entry which is preliminary data.</text>
</comment>
<dbReference type="EMBL" id="JACHXN010000023">
    <property type="protein sequence ID" value="MBB3148778.1"/>
    <property type="molecule type" value="Genomic_DNA"/>
</dbReference>